<proteinExistence type="inferred from homology"/>
<dbReference type="GO" id="GO:0032259">
    <property type="term" value="P:methylation"/>
    <property type="evidence" value="ECO:0007669"/>
    <property type="project" value="UniProtKB-KW"/>
</dbReference>
<evidence type="ECO:0000256" key="2">
    <source>
        <dbReference type="ARBA" id="ARBA00022603"/>
    </source>
</evidence>
<keyword evidence="7" id="KW-1185">Reference proteome</keyword>
<dbReference type="EMBL" id="JBAKBA010000002">
    <property type="protein sequence ID" value="MEL0657819.1"/>
    <property type="molecule type" value="Genomic_DNA"/>
</dbReference>
<evidence type="ECO:0000256" key="1">
    <source>
        <dbReference type="ARBA" id="ARBA00007228"/>
    </source>
</evidence>
<dbReference type="InterPro" id="IPR029028">
    <property type="entry name" value="Alpha/beta_knot_MTases"/>
</dbReference>
<dbReference type="PANTHER" id="PTHR42786:SF6">
    <property type="entry name" value="TRNA_RRNA METHYLTRANSFERASE SPOU TYPE DOMAIN-CONTAINING PROTEIN"/>
    <property type="match status" value="1"/>
</dbReference>
<keyword evidence="4" id="KW-0949">S-adenosyl-L-methionine</keyword>
<sequence>MSENKLESSSKIRTMIALTNPKSSSNVGGAMRAAGCYDAQKVVYSGDRFNRAVRLAADTQKVHEIVPLVHYEDLLTALEPGMKLVCVDLIEGAIPLPNFEHPENAMYLFGPEDGTIKQQVINKADAVVYIPTIGCMNLAASVNVVLYDKLAKSQQHQLDNDLIKNSRDKNNKIKVKELKYKNNMIKEAKRLERAQAEKS</sequence>
<keyword evidence="3" id="KW-0808">Transferase</keyword>
<evidence type="ECO:0000313" key="6">
    <source>
        <dbReference type="EMBL" id="MEL0657819.1"/>
    </source>
</evidence>
<protein>
    <submittedName>
        <fullName evidence="6">RNA methyltransferase</fullName>
    </submittedName>
</protein>
<comment type="similarity">
    <text evidence="1">Belongs to the class IV-like SAM-binding methyltransferase superfamily. RNA methyltransferase TrmH family.</text>
</comment>
<feature type="domain" description="tRNA/rRNA methyltransferase SpoU type" evidence="5">
    <location>
        <begin position="15"/>
        <end position="147"/>
    </location>
</feature>
<dbReference type="SUPFAM" id="SSF75217">
    <property type="entry name" value="alpha/beta knot"/>
    <property type="match status" value="1"/>
</dbReference>
<dbReference type="Gene3D" id="3.40.1280.10">
    <property type="match status" value="1"/>
</dbReference>
<dbReference type="InterPro" id="IPR029026">
    <property type="entry name" value="tRNA_m1G_MTases_N"/>
</dbReference>
<keyword evidence="2 6" id="KW-0489">Methyltransferase</keyword>
<dbReference type="CDD" id="cd18098">
    <property type="entry name" value="SpoU-like"/>
    <property type="match status" value="1"/>
</dbReference>
<dbReference type="Proteomes" id="UP001366060">
    <property type="component" value="Unassembled WGS sequence"/>
</dbReference>
<accession>A0ABU9H7I3</accession>
<dbReference type="GO" id="GO:0008168">
    <property type="term" value="F:methyltransferase activity"/>
    <property type="evidence" value="ECO:0007669"/>
    <property type="project" value="UniProtKB-KW"/>
</dbReference>
<comment type="caution">
    <text evidence="6">The sequence shown here is derived from an EMBL/GenBank/DDBJ whole genome shotgun (WGS) entry which is preliminary data.</text>
</comment>
<dbReference type="Pfam" id="PF00588">
    <property type="entry name" value="SpoU_methylase"/>
    <property type="match status" value="1"/>
</dbReference>
<gene>
    <name evidence="6" type="ORF">V6255_01605</name>
</gene>
<dbReference type="InterPro" id="IPR001537">
    <property type="entry name" value="SpoU_MeTrfase"/>
</dbReference>
<evidence type="ECO:0000313" key="7">
    <source>
        <dbReference type="Proteomes" id="UP001366060"/>
    </source>
</evidence>
<evidence type="ECO:0000256" key="4">
    <source>
        <dbReference type="ARBA" id="ARBA00022691"/>
    </source>
</evidence>
<evidence type="ECO:0000256" key="3">
    <source>
        <dbReference type="ARBA" id="ARBA00022679"/>
    </source>
</evidence>
<organism evidence="6 7">
    <name type="scientific">Psychromonas arctica</name>
    <dbReference type="NCBI Taxonomy" id="168275"/>
    <lineage>
        <taxon>Bacteria</taxon>
        <taxon>Pseudomonadati</taxon>
        <taxon>Pseudomonadota</taxon>
        <taxon>Gammaproteobacteria</taxon>
        <taxon>Alteromonadales</taxon>
        <taxon>Psychromonadaceae</taxon>
        <taxon>Psychromonas</taxon>
    </lineage>
</organism>
<dbReference type="InterPro" id="IPR004384">
    <property type="entry name" value="RNA_MeTrfase_TrmJ/LasT"/>
</dbReference>
<dbReference type="PANTHER" id="PTHR42786">
    <property type="entry name" value="TRNA/RRNA METHYLTRANSFERASE"/>
    <property type="match status" value="1"/>
</dbReference>
<name>A0ABU9H7I3_9GAMM</name>
<evidence type="ECO:0000259" key="5">
    <source>
        <dbReference type="Pfam" id="PF00588"/>
    </source>
</evidence>
<dbReference type="RefSeq" id="WP_160061939.1">
    <property type="nucleotide sequence ID" value="NZ_JBAKBA010000002.1"/>
</dbReference>
<reference evidence="6 7" key="1">
    <citation type="submission" date="2024-02" db="EMBL/GenBank/DDBJ databases">
        <title>Bacteria isolated from the canopy kelp, Nereocystis luetkeana.</title>
        <authorList>
            <person name="Pfister C.A."/>
            <person name="Younker I.T."/>
            <person name="Light S.H."/>
        </authorList>
    </citation>
    <scope>NUCLEOTIDE SEQUENCE [LARGE SCALE GENOMIC DNA]</scope>
    <source>
        <strain evidence="6 7">TI.2.07</strain>
    </source>
</reference>